<dbReference type="SMART" id="SM00075">
    <property type="entry name" value="HYDRO"/>
    <property type="match status" value="1"/>
</dbReference>
<name>A0A1C7MQT0_GRIFR</name>
<accession>A0A1C7MQT0</accession>
<keyword evidence="5 6" id="KW-1015">Disulfide bond</keyword>
<dbReference type="CDD" id="cd23507">
    <property type="entry name" value="hydrophobin_I"/>
    <property type="match status" value="1"/>
</dbReference>
<evidence type="ECO:0000313" key="8">
    <source>
        <dbReference type="EMBL" id="OBZ77314.1"/>
    </source>
</evidence>
<dbReference type="Pfam" id="PF01185">
    <property type="entry name" value="Hydrophobin"/>
    <property type="match status" value="1"/>
</dbReference>
<evidence type="ECO:0000256" key="4">
    <source>
        <dbReference type="ARBA" id="ARBA00022525"/>
    </source>
</evidence>
<keyword evidence="4 6" id="KW-0964">Secreted</keyword>
<organism evidence="8 9">
    <name type="scientific">Grifola frondosa</name>
    <name type="common">Maitake</name>
    <name type="synonym">Polyporus frondosus</name>
    <dbReference type="NCBI Taxonomy" id="5627"/>
    <lineage>
        <taxon>Eukaryota</taxon>
        <taxon>Fungi</taxon>
        <taxon>Dikarya</taxon>
        <taxon>Basidiomycota</taxon>
        <taxon>Agaricomycotina</taxon>
        <taxon>Agaricomycetes</taxon>
        <taxon>Polyporales</taxon>
        <taxon>Grifolaceae</taxon>
        <taxon>Grifola</taxon>
    </lineage>
</organism>
<sequence length="252" mass="26788">MGYLVGNFGKIDLHAAAQQAYNFEVLRSSGLNYSTLTVFSQSTRVRHLYHPYRHHLAMASVLSITVVNSAAISVYGDVVNFESAPLVAVLRTRILDVRTSSQTAPADITRTEMQRSLSPGARVMLRQSLQQTSLEHDRGDDRQGHHDCQGHHDGHRDRYRPASTESAGSCNVGSLQCCDSVESADSPEAIGLLGLLGIVVDGLDVLLGLNCSPLSIIGIGGGSCDANPVCCENNNVGGLISIGCIPSSSRGA</sequence>
<dbReference type="InterPro" id="IPR001338">
    <property type="entry name" value="Class_I_Hydrophobin"/>
</dbReference>
<dbReference type="OMA" id="GSCDANP"/>
<comment type="subcellular location">
    <subcellularLocation>
        <location evidence="1 6">Secreted</location>
        <location evidence="1 6">Cell wall</location>
    </subcellularLocation>
</comment>
<feature type="region of interest" description="Disordered" evidence="7">
    <location>
        <begin position="132"/>
        <end position="163"/>
    </location>
</feature>
<feature type="compositionally biased region" description="Basic and acidic residues" evidence="7">
    <location>
        <begin position="134"/>
        <end position="160"/>
    </location>
</feature>
<gene>
    <name evidence="8" type="primary">SC3_0</name>
    <name evidence="8" type="ORF">A0H81_01871</name>
</gene>
<evidence type="ECO:0000256" key="5">
    <source>
        <dbReference type="ARBA" id="ARBA00023157"/>
    </source>
</evidence>
<keyword evidence="3 6" id="KW-0134">Cell wall</keyword>
<evidence type="ECO:0000256" key="7">
    <source>
        <dbReference type="SAM" id="MobiDB-lite"/>
    </source>
</evidence>
<proteinExistence type="inferred from homology"/>
<dbReference type="AlphaFoldDB" id="A0A1C7MQT0"/>
<keyword evidence="9" id="KW-1185">Reference proteome</keyword>
<evidence type="ECO:0000256" key="6">
    <source>
        <dbReference type="RuleBase" id="RU365009"/>
    </source>
</evidence>
<evidence type="ECO:0000313" key="9">
    <source>
        <dbReference type="Proteomes" id="UP000092993"/>
    </source>
</evidence>
<comment type="similarity">
    <text evidence="2 6">Belongs to the fungal hydrophobin family.</text>
</comment>
<protein>
    <recommendedName>
        <fullName evidence="6">Hydrophobin</fullName>
    </recommendedName>
</protein>
<evidence type="ECO:0000256" key="3">
    <source>
        <dbReference type="ARBA" id="ARBA00022512"/>
    </source>
</evidence>
<reference evidence="8 9" key="1">
    <citation type="submission" date="2016-03" db="EMBL/GenBank/DDBJ databases">
        <title>Whole genome sequencing of Grifola frondosa 9006-11.</title>
        <authorList>
            <person name="Min B."/>
            <person name="Park H."/>
            <person name="Kim J.-G."/>
            <person name="Cho H."/>
            <person name="Oh Y.-L."/>
            <person name="Kong W.-S."/>
            <person name="Choi I.-G."/>
        </authorList>
    </citation>
    <scope>NUCLEOTIDE SEQUENCE [LARGE SCALE GENOMIC DNA]</scope>
    <source>
        <strain evidence="8 9">9006-11</strain>
    </source>
</reference>
<dbReference type="GO" id="GO:0005199">
    <property type="term" value="F:structural constituent of cell wall"/>
    <property type="evidence" value="ECO:0007669"/>
    <property type="project" value="InterPro"/>
</dbReference>
<dbReference type="Proteomes" id="UP000092993">
    <property type="component" value="Unassembled WGS sequence"/>
</dbReference>
<dbReference type="OrthoDB" id="4225815at2759"/>
<dbReference type="GO" id="GO:0009277">
    <property type="term" value="C:fungal-type cell wall"/>
    <property type="evidence" value="ECO:0007669"/>
    <property type="project" value="InterPro"/>
</dbReference>
<dbReference type="EMBL" id="LUGG01000002">
    <property type="protein sequence ID" value="OBZ77314.1"/>
    <property type="molecule type" value="Genomic_DNA"/>
</dbReference>
<dbReference type="STRING" id="5627.A0A1C7MQT0"/>
<evidence type="ECO:0000256" key="1">
    <source>
        <dbReference type="ARBA" id="ARBA00004191"/>
    </source>
</evidence>
<evidence type="ECO:0000256" key="2">
    <source>
        <dbReference type="ARBA" id="ARBA00010446"/>
    </source>
</evidence>
<comment type="caution">
    <text evidence="8">The sequence shown here is derived from an EMBL/GenBank/DDBJ whole genome shotgun (WGS) entry which is preliminary data.</text>
</comment>
<keyword evidence="6" id="KW-0732">Signal</keyword>